<dbReference type="STRING" id="521011.Mpal_1163"/>
<evidence type="ECO:0000256" key="2">
    <source>
        <dbReference type="ARBA" id="ARBA00022679"/>
    </source>
</evidence>
<reference evidence="6 7" key="1">
    <citation type="journal article" date="2015" name="Genome Announc.">
        <title>Complete Genome Sequence of Methanosphaerula palustris E1-9CT, a Hydrogenotrophic Methanogen Isolated from a Minerotrophic Fen Peatland.</title>
        <authorList>
            <person name="Cadillo-Quiroz H."/>
            <person name="Browne P."/>
            <person name="Kyrpides N."/>
            <person name="Woyke T."/>
            <person name="Goodwin L."/>
            <person name="Detter C."/>
            <person name="Yavitt J.B."/>
            <person name="Zinder S.H."/>
        </authorList>
    </citation>
    <scope>NUCLEOTIDE SEQUENCE [LARGE SCALE GENOMIC DNA]</scope>
    <source>
        <strain evidence="7">ATCC BAA-1556 / DSM 19958 / E1-9c</strain>
    </source>
</reference>
<organism evidence="6 7">
    <name type="scientific">Methanosphaerula palustris (strain ATCC BAA-1556 / DSM 19958 / E1-9c)</name>
    <dbReference type="NCBI Taxonomy" id="521011"/>
    <lineage>
        <taxon>Archaea</taxon>
        <taxon>Methanobacteriati</taxon>
        <taxon>Methanobacteriota</taxon>
        <taxon>Stenosarchaea group</taxon>
        <taxon>Methanomicrobia</taxon>
        <taxon>Methanomicrobiales</taxon>
        <taxon>Methanoregulaceae</taxon>
        <taxon>Methanosphaerula</taxon>
    </lineage>
</organism>
<dbReference type="AlphaFoldDB" id="B8GHA1"/>
<dbReference type="RefSeq" id="WP_012617825.1">
    <property type="nucleotide sequence ID" value="NC_011832.1"/>
</dbReference>
<keyword evidence="3 5" id="KW-0663">Pyridoxal phosphate</keyword>
<dbReference type="KEGG" id="mpl:Mpal_1163"/>
<dbReference type="SUPFAM" id="SSF53383">
    <property type="entry name" value="PLP-dependent transferases"/>
    <property type="match status" value="1"/>
</dbReference>
<comment type="subunit">
    <text evidence="5">Homodimer. Interacts with SepRS.</text>
</comment>
<feature type="modified residue" description="N6-(pyridoxal phosphate)lysine" evidence="5">
    <location>
        <position position="277"/>
    </location>
</feature>
<dbReference type="Gene3D" id="3.40.640.10">
    <property type="entry name" value="Type I PLP-dependent aspartate aminotransferase-like (Major domain)"/>
    <property type="match status" value="1"/>
</dbReference>
<dbReference type="PANTHER" id="PTHR43586:SF3">
    <property type="entry name" value="O-PHOSPHO-L-SERYL-TRNA:CYS-TRNA SYNTHASE"/>
    <property type="match status" value="1"/>
</dbReference>
<name>B8GHA1_METPE</name>
<dbReference type="eggNOG" id="arCOG00091">
    <property type="taxonomic scope" value="Archaea"/>
</dbReference>
<dbReference type="EMBL" id="CP001338">
    <property type="protein sequence ID" value="ACL16506.1"/>
    <property type="molecule type" value="Genomic_DNA"/>
</dbReference>
<dbReference type="PANTHER" id="PTHR43586">
    <property type="entry name" value="CYSTEINE DESULFURASE"/>
    <property type="match status" value="1"/>
</dbReference>
<dbReference type="GO" id="GO:0006412">
    <property type="term" value="P:translation"/>
    <property type="evidence" value="ECO:0007669"/>
    <property type="project" value="UniProtKB-KW"/>
</dbReference>
<evidence type="ECO:0000256" key="1">
    <source>
        <dbReference type="ARBA" id="ARBA00001933"/>
    </source>
</evidence>
<dbReference type="InterPro" id="IPR015421">
    <property type="entry name" value="PyrdxlP-dep_Trfase_major"/>
</dbReference>
<dbReference type="NCBIfam" id="NF006810">
    <property type="entry name" value="PRK09331.1"/>
    <property type="match status" value="1"/>
</dbReference>
<evidence type="ECO:0000313" key="6">
    <source>
        <dbReference type="EMBL" id="ACL16506.1"/>
    </source>
</evidence>
<evidence type="ECO:0000313" key="7">
    <source>
        <dbReference type="Proteomes" id="UP000002457"/>
    </source>
</evidence>
<dbReference type="EC" id="2.5.1.73" evidence="5"/>
<dbReference type="InterPro" id="IPR013375">
    <property type="entry name" value="Sep_Cys-tRNA_synth_arc"/>
</dbReference>
<dbReference type="HOGENOM" id="CLU_060476_0_0_2"/>
<comment type="similarity">
    <text evidence="5">Belongs to the SepCysS family.</text>
</comment>
<keyword evidence="2 5" id="KW-0808">Transferase</keyword>
<dbReference type="GO" id="GO:0043766">
    <property type="term" value="F:Sep-tRNA:Cys-tRNA synthase activity"/>
    <property type="evidence" value="ECO:0007669"/>
    <property type="project" value="UniProtKB-UniRule"/>
</dbReference>
<comment type="function">
    <text evidence="5">Converts O-phospho-L-seryl-tRNA(Cys) (Sep-tRNA(Cys)) to L-cysteinyl-tRNA(Cys) (Cys-tRNA(Cys)).</text>
</comment>
<evidence type="ECO:0000256" key="4">
    <source>
        <dbReference type="ARBA" id="ARBA00022917"/>
    </source>
</evidence>
<feature type="binding site" evidence="5">
    <location>
        <begin position="274"/>
        <end position="276"/>
    </location>
    <ligand>
        <name>pyridoxal 5'-phosphate</name>
        <dbReference type="ChEBI" id="CHEBI:597326"/>
    </ligand>
</feature>
<keyword evidence="7" id="KW-1185">Reference proteome</keyword>
<gene>
    <name evidence="6" type="ordered locus">Mpal_1163</name>
</gene>
<protein>
    <recommendedName>
        <fullName evidence="5">O-phospho-L-seryl-tRNA:Cys-tRNA synthase</fullName>
        <ecNumber evidence="5">2.5.1.73</ecNumber>
    </recommendedName>
    <alternativeName>
        <fullName evidence="5">Sep-tRNA:Cys-tRNA synthase</fullName>
        <shortName evidence="5">SepCysS</shortName>
    </alternativeName>
</protein>
<dbReference type="OrthoDB" id="5817at2157"/>
<accession>B8GHA1</accession>
<keyword evidence="4 5" id="KW-0648">Protein biosynthesis</keyword>
<dbReference type="GeneID" id="7270428"/>
<comment type="catalytic activity">
    <reaction evidence="5">
        <text>O-phospho-L-seryl-tRNA(Cys) + hydrogen sulfide + H(+) = L-cysteinyl-tRNA(Cys) + phosphate</text>
        <dbReference type="Rhea" id="RHEA:25686"/>
        <dbReference type="Rhea" id="RHEA-COMP:9679"/>
        <dbReference type="Rhea" id="RHEA-COMP:9719"/>
        <dbReference type="ChEBI" id="CHEBI:15378"/>
        <dbReference type="ChEBI" id="CHEBI:29919"/>
        <dbReference type="ChEBI" id="CHEBI:43474"/>
        <dbReference type="ChEBI" id="CHEBI:78517"/>
        <dbReference type="ChEBI" id="CHEBI:78551"/>
        <dbReference type="EC" id="2.5.1.73"/>
    </reaction>
</comment>
<feature type="binding site" evidence="5">
    <location>
        <position position="251"/>
    </location>
    <ligand>
        <name>pyridoxal 5'-phosphate</name>
        <dbReference type="ChEBI" id="CHEBI:597326"/>
    </ligand>
</feature>
<dbReference type="InterPro" id="IPR008829">
    <property type="entry name" value="SepSecS/SepCysS"/>
</dbReference>
<dbReference type="InterPro" id="IPR015424">
    <property type="entry name" value="PyrdxlP-dep_Trfase"/>
</dbReference>
<proteinExistence type="inferred from homology"/>
<evidence type="ECO:0000256" key="5">
    <source>
        <dbReference type="HAMAP-Rule" id="MF_01675"/>
    </source>
</evidence>
<dbReference type="Proteomes" id="UP000002457">
    <property type="component" value="Chromosome"/>
</dbReference>
<comment type="cofactor">
    <cofactor evidence="1 5">
        <name>pyridoxal 5'-phosphate</name>
        <dbReference type="ChEBI" id="CHEBI:597326"/>
    </cofactor>
</comment>
<dbReference type="InterPro" id="IPR015422">
    <property type="entry name" value="PyrdxlP-dep_Trfase_small"/>
</dbReference>
<sequence>MSIKIQKTFEALFELEEIRGIFREAVPTGLNAEEEAALQKKITELKAIIADLEAGTGTPKVTKIAGTLNVRSREEQYINIHPIQAAGRLTDEARKALISYGDGYSTCDFCRKPFRLDKITRPSIADFHEDLAKWLNMDQARVVPGARRGFQAVTSTLVNKGDSVIVSALAHYTEFLAVEGAGGIVKEVPLNDKNIVTAEATADKIEEVKTETGKLPVLVMIDHYDYQFANEHEITAIGKVAHQYDIPFLYNGAYTVGVQPVDGKKIGADFVVGSGHKSMASVAPSGVLAINDDFAPKTLRTTAMVGDLTKRKFGIKEVELLGCTLMGGTLLSMMASFPTVKERVLHWDEEVKKSNYFIDALLRVEGSKVLSEYPRKHTLTKVDTTGSYDTVAQTHKRRGFFFSDELTAHGIVGEFAGATRTWKLNTYGLNWNQVHYLADAFTEIAEKYELPVQKEKIQPNPV</sequence>
<dbReference type="Pfam" id="PF05889">
    <property type="entry name" value="SepSecS"/>
    <property type="match status" value="1"/>
</dbReference>
<feature type="binding site" evidence="5">
    <location>
        <begin position="146"/>
        <end position="147"/>
    </location>
    <ligand>
        <name>pyridoxal 5'-phosphate</name>
        <dbReference type="ChEBI" id="CHEBI:597326"/>
    </ligand>
</feature>
<dbReference type="NCBIfam" id="TIGR02539">
    <property type="entry name" value="SepCysS"/>
    <property type="match status" value="1"/>
</dbReference>
<evidence type="ECO:0000256" key="3">
    <source>
        <dbReference type="ARBA" id="ARBA00022898"/>
    </source>
</evidence>
<dbReference type="Gene3D" id="3.90.1150.10">
    <property type="entry name" value="Aspartate Aminotransferase, domain 1"/>
    <property type="match status" value="1"/>
</dbReference>
<dbReference type="HAMAP" id="MF_01675">
    <property type="entry name" value="Sep_Cys_tRNA_synth"/>
    <property type="match status" value="1"/>
</dbReference>